<keyword evidence="6 7" id="KW-0687">Ribonucleoprotein</keyword>
<evidence type="ECO:0000256" key="3">
    <source>
        <dbReference type="ARBA" id="ARBA00022490"/>
    </source>
</evidence>
<evidence type="ECO:0000313" key="9">
    <source>
        <dbReference type="Proteomes" id="UP000236630"/>
    </source>
</evidence>
<dbReference type="InterPro" id="IPR009018">
    <property type="entry name" value="Signal_recog_particle_SRP9/14"/>
</dbReference>
<keyword evidence="4 7" id="KW-0694">RNA-binding</keyword>
<dbReference type="GO" id="GO:0030942">
    <property type="term" value="F:endoplasmic reticulum signal peptide binding"/>
    <property type="evidence" value="ECO:0007669"/>
    <property type="project" value="UniProtKB-UniRule"/>
</dbReference>
<dbReference type="SUPFAM" id="SSF54762">
    <property type="entry name" value="Signal recognition particle alu RNA binding heterodimer, SRP9/14"/>
    <property type="match status" value="1"/>
</dbReference>
<accession>A0A2H5N3J8</accession>
<reference evidence="8 9" key="1">
    <citation type="journal article" date="2017" name="Front. Genet.">
        <title>Draft sequencing of the heterozygous diploid genome of Satsuma (Citrus unshiu Marc.) using a hybrid assembly approach.</title>
        <authorList>
            <person name="Shimizu T."/>
            <person name="Tanizawa Y."/>
            <person name="Mochizuki T."/>
            <person name="Nagasaki H."/>
            <person name="Yoshioka T."/>
            <person name="Toyoda A."/>
            <person name="Fujiyama A."/>
            <person name="Kaminuma E."/>
            <person name="Nakamura Y."/>
        </authorList>
    </citation>
    <scope>NUCLEOTIDE SEQUENCE [LARGE SCALE GENOMIC DNA]</scope>
    <source>
        <strain evidence="9">cv. Miyagawa wase</strain>
    </source>
</reference>
<dbReference type="EMBL" id="BDQV01001750">
    <property type="protein sequence ID" value="GAY34642.1"/>
    <property type="molecule type" value="Genomic_DNA"/>
</dbReference>
<name>A0A2H5N3J8_CITUN</name>
<gene>
    <name evidence="8" type="ORF">CUMW_276990</name>
</gene>
<protein>
    <recommendedName>
        <fullName evidence="7">Signal recognition particle 14 kDa protein</fullName>
        <shortName evidence="7">SRP14</shortName>
    </recommendedName>
</protein>
<evidence type="ECO:0000256" key="2">
    <source>
        <dbReference type="ARBA" id="ARBA00010349"/>
    </source>
</evidence>
<sequence>MFERNRDKGSVWVTFKRFDLASMKSKSQKNKMVTAGEPVEYRCLIRATDGKQKISTTPHIKQTISH</sequence>
<evidence type="ECO:0000256" key="4">
    <source>
        <dbReference type="ARBA" id="ARBA00022884"/>
    </source>
</evidence>
<dbReference type="STRING" id="55188.A0A2H5N3J8"/>
<keyword evidence="3 7" id="KW-0963">Cytoplasm</keyword>
<evidence type="ECO:0000256" key="1">
    <source>
        <dbReference type="ARBA" id="ARBA00004496"/>
    </source>
</evidence>
<dbReference type="Pfam" id="PF02290">
    <property type="entry name" value="SRP14"/>
    <property type="match status" value="1"/>
</dbReference>
<evidence type="ECO:0000256" key="7">
    <source>
        <dbReference type="RuleBase" id="RU368100"/>
    </source>
</evidence>
<comment type="caution">
    <text evidence="8">The sequence shown here is derived from an EMBL/GenBank/DDBJ whole genome shotgun (WGS) entry which is preliminary data.</text>
</comment>
<organism evidence="8 9">
    <name type="scientific">Citrus unshiu</name>
    <name type="common">Satsuma mandarin</name>
    <name type="synonym">Citrus nobilis var. unshiu</name>
    <dbReference type="NCBI Taxonomy" id="55188"/>
    <lineage>
        <taxon>Eukaryota</taxon>
        <taxon>Viridiplantae</taxon>
        <taxon>Streptophyta</taxon>
        <taxon>Embryophyta</taxon>
        <taxon>Tracheophyta</taxon>
        <taxon>Spermatophyta</taxon>
        <taxon>Magnoliopsida</taxon>
        <taxon>eudicotyledons</taxon>
        <taxon>Gunneridae</taxon>
        <taxon>Pentapetalae</taxon>
        <taxon>rosids</taxon>
        <taxon>malvids</taxon>
        <taxon>Sapindales</taxon>
        <taxon>Rutaceae</taxon>
        <taxon>Aurantioideae</taxon>
        <taxon>Citrus</taxon>
    </lineage>
</organism>
<comment type="subunit">
    <text evidence="7">Heterodimer with SRP9; binds RNA as heterodimer. Component of a signal recognition particle (SRP) complex that consists of a 7SL RNA molecule of 300 nucleotides and six protein subunits: SRP72, SRP68, SRP54, SRP19, SRP14 and SRP9.</text>
</comment>
<dbReference type="InterPro" id="IPR003210">
    <property type="entry name" value="Signal_recog_particle_SRP14"/>
</dbReference>
<comment type="function">
    <text evidence="7">Component of the signal recognition particle (SRP) complex, a ribonucleoprotein complex that mediates the cotranslational targeting of secretory and membrane proteins to the endoplasmic reticulum (ER). SRP9 together with SRP14 and the Alu portion of the SRP RNA, constitutes the elongation arrest domain of SRP. The complex of SRP9 and SRP14 is required for SRP RNA binding.</text>
</comment>
<dbReference type="GO" id="GO:0006614">
    <property type="term" value="P:SRP-dependent cotranslational protein targeting to membrane"/>
    <property type="evidence" value="ECO:0007669"/>
    <property type="project" value="UniProtKB-UniRule"/>
</dbReference>
<dbReference type="AlphaFoldDB" id="A0A2H5N3J8"/>
<evidence type="ECO:0000313" key="8">
    <source>
        <dbReference type="EMBL" id="GAY34642.1"/>
    </source>
</evidence>
<dbReference type="GO" id="GO:0005786">
    <property type="term" value="C:signal recognition particle, endoplasmic reticulum targeting"/>
    <property type="evidence" value="ECO:0007669"/>
    <property type="project" value="UniProtKB-UniRule"/>
</dbReference>
<evidence type="ECO:0000256" key="6">
    <source>
        <dbReference type="ARBA" id="ARBA00023274"/>
    </source>
</evidence>
<dbReference type="GO" id="GO:0008312">
    <property type="term" value="F:7S RNA binding"/>
    <property type="evidence" value="ECO:0007669"/>
    <property type="project" value="UniProtKB-UniRule"/>
</dbReference>
<evidence type="ECO:0000256" key="5">
    <source>
        <dbReference type="ARBA" id="ARBA00023135"/>
    </source>
</evidence>
<comment type="subcellular location">
    <subcellularLocation>
        <location evidence="1 7">Cytoplasm</location>
    </subcellularLocation>
</comment>
<dbReference type="PANTHER" id="PTHR12013">
    <property type="entry name" value="SIGNAL RECOGNITION PARTICLE 14 KD PROTEIN"/>
    <property type="match status" value="1"/>
</dbReference>
<keyword evidence="9" id="KW-1185">Reference proteome</keyword>
<comment type="similarity">
    <text evidence="2 7">Belongs to the SRP14 family.</text>
</comment>
<dbReference type="Proteomes" id="UP000236630">
    <property type="component" value="Unassembled WGS sequence"/>
</dbReference>
<dbReference type="Gene3D" id="3.30.720.10">
    <property type="entry name" value="Signal recognition particle alu RNA binding heterodimer, srp9/1"/>
    <property type="match status" value="1"/>
</dbReference>
<proteinExistence type="inferred from homology"/>
<keyword evidence="5 7" id="KW-0733">Signal recognition particle</keyword>